<dbReference type="SUPFAM" id="SSF52540">
    <property type="entry name" value="P-loop containing nucleoside triphosphate hydrolases"/>
    <property type="match status" value="1"/>
</dbReference>
<protein>
    <submittedName>
        <fullName evidence="3">ATP-binding protein</fullName>
    </submittedName>
</protein>
<dbReference type="InterPro" id="IPR025420">
    <property type="entry name" value="DUF4143"/>
</dbReference>
<accession>A0ABX0HFU0</accession>
<evidence type="ECO:0000313" key="3">
    <source>
        <dbReference type="EMBL" id="NHE59017.1"/>
    </source>
</evidence>
<feature type="domain" description="AAA" evidence="1">
    <location>
        <begin position="19"/>
        <end position="137"/>
    </location>
</feature>
<dbReference type="RefSeq" id="WP_166149972.1">
    <property type="nucleotide sequence ID" value="NZ_JAANYN010000010.1"/>
</dbReference>
<evidence type="ECO:0000313" key="4">
    <source>
        <dbReference type="Proteomes" id="UP000649799"/>
    </source>
</evidence>
<dbReference type="InterPro" id="IPR041682">
    <property type="entry name" value="AAA_14"/>
</dbReference>
<evidence type="ECO:0000259" key="1">
    <source>
        <dbReference type="Pfam" id="PF13173"/>
    </source>
</evidence>
<dbReference type="GO" id="GO:0005524">
    <property type="term" value="F:ATP binding"/>
    <property type="evidence" value="ECO:0007669"/>
    <property type="project" value="UniProtKB-KW"/>
</dbReference>
<name>A0ABX0HFU0_9BACT</name>
<dbReference type="Pfam" id="PF13635">
    <property type="entry name" value="DUF4143"/>
    <property type="match status" value="1"/>
</dbReference>
<organism evidence="3 4">
    <name type="scientific">Cyclobacterium plantarum</name>
    <dbReference type="NCBI Taxonomy" id="2716263"/>
    <lineage>
        <taxon>Bacteria</taxon>
        <taxon>Pseudomonadati</taxon>
        <taxon>Bacteroidota</taxon>
        <taxon>Cytophagia</taxon>
        <taxon>Cytophagales</taxon>
        <taxon>Cyclobacteriaceae</taxon>
        <taxon>Cyclobacterium</taxon>
    </lineage>
</organism>
<dbReference type="Gene3D" id="3.40.50.300">
    <property type="entry name" value="P-loop containing nucleotide triphosphate hydrolases"/>
    <property type="match status" value="1"/>
</dbReference>
<comment type="caution">
    <text evidence="3">The sequence shown here is derived from an EMBL/GenBank/DDBJ whole genome shotgun (WGS) entry which is preliminary data.</text>
</comment>
<feature type="domain" description="DUF4143" evidence="2">
    <location>
        <begin position="175"/>
        <end position="331"/>
    </location>
</feature>
<proteinExistence type="predicted"/>
<dbReference type="EMBL" id="JAANYN010000010">
    <property type="protein sequence ID" value="NHE59017.1"/>
    <property type="molecule type" value="Genomic_DNA"/>
</dbReference>
<sequence length="391" mass="44866">MVKQRYIQALFEEYMEIFPAVGIVGPRQVGKTTLVKNLSWGKNKIYLDLEKASDRAKLSDVELFFTNHQDSTVILDEIQLMPELFEELRSSIDEDRRPGRFILLGSASPDLIRSSADSLAGRIGYIELTPFTMKEILIEEMERLWMRGGYPLSFLASTERVSNLWRENFIKTYIERDLGLLGLNTDPKLVERFWMMLAHVQGSLWNGDNFARALGVTRPTVSRYLEFLEGSFMVRILQPYHRNVKKRLVKSPKVYIRDTGLLHALAGVKSYDELINQLLIGASWETFVIEQVINLLGSDYQYYFYRTHQGAECDLLLVKSGKVEWAIEIKNTLSPKISKGFLISMEDTKAANGAVISRVKEGYPLKGGVRNYSLLEFCEDIKKKYNETEGN</sequence>
<dbReference type="Pfam" id="PF13173">
    <property type="entry name" value="AAA_14"/>
    <property type="match status" value="1"/>
</dbReference>
<reference evidence="3 4" key="1">
    <citation type="submission" date="2020-03" db="EMBL/GenBank/DDBJ databases">
        <title>Cyclobacterium plantarum sp. nov., a marine bacterium isolated from a coastal-marine wetland.</title>
        <authorList>
            <person name="Sanchez-Porro C."/>
            <person name="Ventosa A."/>
            <person name="Amoozegar M."/>
        </authorList>
    </citation>
    <scope>NUCLEOTIDE SEQUENCE [LARGE SCALE GENOMIC DNA]</scope>
    <source>
        <strain evidence="3 4">GBPx2</strain>
    </source>
</reference>
<dbReference type="Proteomes" id="UP000649799">
    <property type="component" value="Unassembled WGS sequence"/>
</dbReference>
<keyword evidence="3" id="KW-0547">Nucleotide-binding</keyword>
<dbReference type="InterPro" id="IPR027417">
    <property type="entry name" value="P-loop_NTPase"/>
</dbReference>
<gene>
    <name evidence="3" type="ORF">G9Q97_19595</name>
</gene>
<evidence type="ECO:0000259" key="2">
    <source>
        <dbReference type="Pfam" id="PF13635"/>
    </source>
</evidence>
<dbReference type="PANTHER" id="PTHR43566:SF2">
    <property type="entry name" value="DUF4143 DOMAIN-CONTAINING PROTEIN"/>
    <property type="match status" value="1"/>
</dbReference>
<keyword evidence="4" id="KW-1185">Reference proteome</keyword>
<dbReference type="PANTHER" id="PTHR43566">
    <property type="entry name" value="CONSERVED PROTEIN"/>
    <property type="match status" value="1"/>
</dbReference>
<keyword evidence="3" id="KW-0067">ATP-binding</keyword>